<gene>
    <name evidence="4" type="ORF">NVI5450_3106</name>
</gene>
<comment type="similarity">
    <text evidence="1 3">Belongs to the aldehyde dehydrogenase family.</text>
</comment>
<dbReference type="InterPro" id="IPR029510">
    <property type="entry name" value="Ald_DH_CS_GLU"/>
</dbReference>
<dbReference type="InterPro" id="IPR050740">
    <property type="entry name" value="Aldehyde_DH_Superfamily"/>
</dbReference>
<name>A0A090IF26_9GAMM</name>
<dbReference type="OrthoDB" id="9812625at2"/>
<dbReference type="InterPro" id="IPR015590">
    <property type="entry name" value="Aldehyde_DH_dom"/>
</dbReference>
<dbReference type="Pfam" id="PF00171">
    <property type="entry name" value="Aldedh"/>
    <property type="match status" value="1"/>
</dbReference>
<evidence type="ECO:0000256" key="1">
    <source>
        <dbReference type="ARBA" id="ARBA00009986"/>
    </source>
</evidence>
<proteinExistence type="inferred from homology"/>
<dbReference type="KEGG" id="mvs:MVIS_3143"/>
<dbReference type="HOGENOM" id="CLU_005391_5_1_6"/>
<dbReference type="STRING" id="80854.MVIS_3143"/>
<evidence type="ECO:0000313" key="4">
    <source>
        <dbReference type="EMBL" id="SGZ06798.1"/>
    </source>
</evidence>
<dbReference type="Gene3D" id="3.40.309.10">
    <property type="entry name" value="Aldehyde Dehydrogenase, Chain A, domain 2"/>
    <property type="match status" value="1"/>
</dbReference>
<dbReference type="PANTHER" id="PTHR43353">
    <property type="entry name" value="SUCCINATE-SEMIALDEHYDE DEHYDROGENASE, MITOCHONDRIAL"/>
    <property type="match status" value="1"/>
</dbReference>
<keyword evidence="2 3" id="KW-0560">Oxidoreductase</keyword>
<dbReference type="InterPro" id="IPR016161">
    <property type="entry name" value="Ald_DH/histidinol_DH"/>
</dbReference>
<dbReference type="AlphaFoldDB" id="A0A090IF26"/>
<reference evidence="4 5" key="1">
    <citation type="submission" date="2016-11" db="EMBL/GenBank/DDBJ databases">
        <authorList>
            <person name="Jaros S."/>
            <person name="Januszkiewicz K."/>
            <person name="Wedrychowicz H."/>
        </authorList>
    </citation>
    <scope>NUCLEOTIDE SEQUENCE [LARGE SCALE GENOMIC DNA]</scope>
    <source>
        <strain evidence="4">NVI 5450</strain>
    </source>
</reference>
<dbReference type="GO" id="GO:0009450">
    <property type="term" value="P:gamma-aminobutyric acid catabolic process"/>
    <property type="evidence" value="ECO:0007669"/>
    <property type="project" value="TreeGrafter"/>
</dbReference>
<evidence type="ECO:0000256" key="2">
    <source>
        <dbReference type="ARBA" id="ARBA00023002"/>
    </source>
</evidence>
<dbReference type="Proteomes" id="UP000183794">
    <property type="component" value="Unassembled WGS sequence"/>
</dbReference>
<protein>
    <submittedName>
        <fullName evidence="4">Aldehyde dehydrogenase (NAD) family protein</fullName>
    </submittedName>
</protein>
<sequence>MPTLISYDAHTRNALGSVEITTAEQIPALISESQKTQKKWATLSLSERQKLVVKAYQRLEPMQNKLATLISKEMGKDYRRASYEAGGTIQSAAYFANEIAQALTSERLDRGTELQYRPLGIVALISPWNYPLAMANNLLMPALIAGNTVILKPSEETPLVAELFVNTLNQVLPKGVLQLAHGDKKTGQALVASNINMVAFTGSMSAGKHIMANAAPGLKRLVMELGGNDPMIVMANTNIDAAVQFAVASSFENAGQMCTSTERVYVDARIADEFEHKVVALARQYQVGAWDNPRVNIGPLVNPKQHENVLVQLQDATAKGAKILLGSDDQPLPFIQPTVVTGITPDMHLEQDETFGPVVAISHFEHIDEAIIRANDSRYGLGAVVFGGQGASAVAEQLEAGMIGVNQGVGGGNAPWVGAKQSGFGFHGSAAGHRQFSQVRVISK</sequence>
<dbReference type="PANTHER" id="PTHR43353:SF5">
    <property type="entry name" value="SUCCINATE-SEMIALDEHYDE DEHYDROGENASE, MITOCHONDRIAL"/>
    <property type="match status" value="1"/>
</dbReference>
<dbReference type="PATRIC" id="fig|80854.5.peg.3327"/>
<evidence type="ECO:0000256" key="3">
    <source>
        <dbReference type="RuleBase" id="RU003345"/>
    </source>
</evidence>
<organism evidence="4 5">
    <name type="scientific">Moritella viscosa</name>
    <dbReference type="NCBI Taxonomy" id="80854"/>
    <lineage>
        <taxon>Bacteria</taxon>
        <taxon>Pseudomonadati</taxon>
        <taxon>Pseudomonadota</taxon>
        <taxon>Gammaproteobacteria</taxon>
        <taxon>Alteromonadales</taxon>
        <taxon>Moritellaceae</taxon>
        <taxon>Moritella</taxon>
    </lineage>
</organism>
<dbReference type="RefSeq" id="WP_045111197.1">
    <property type="nucleotide sequence ID" value="NZ_FPLD01000083.1"/>
</dbReference>
<accession>A0A090IF26</accession>
<dbReference type="InterPro" id="IPR016162">
    <property type="entry name" value="Ald_DH_N"/>
</dbReference>
<dbReference type="InterPro" id="IPR016163">
    <property type="entry name" value="Ald_DH_C"/>
</dbReference>
<evidence type="ECO:0000313" key="5">
    <source>
        <dbReference type="Proteomes" id="UP000183794"/>
    </source>
</evidence>
<dbReference type="EMBL" id="FPLD01000083">
    <property type="protein sequence ID" value="SGZ06798.1"/>
    <property type="molecule type" value="Genomic_DNA"/>
</dbReference>
<dbReference type="CDD" id="cd07078">
    <property type="entry name" value="ALDH"/>
    <property type="match status" value="1"/>
</dbReference>
<dbReference type="PROSITE" id="PS00687">
    <property type="entry name" value="ALDEHYDE_DEHYDR_GLU"/>
    <property type="match status" value="1"/>
</dbReference>
<dbReference type="GO" id="GO:0004777">
    <property type="term" value="F:succinate-semialdehyde dehydrogenase (NAD+) activity"/>
    <property type="evidence" value="ECO:0007669"/>
    <property type="project" value="TreeGrafter"/>
</dbReference>
<dbReference type="SUPFAM" id="SSF53720">
    <property type="entry name" value="ALDH-like"/>
    <property type="match status" value="1"/>
</dbReference>
<dbReference type="Gene3D" id="3.40.605.10">
    <property type="entry name" value="Aldehyde Dehydrogenase, Chain A, domain 1"/>
    <property type="match status" value="1"/>
</dbReference>